<accession>A0A841FNJ2</accession>
<feature type="transmembrane region" description="Helical" evidence="9">
    <location>
        <begin position="75"/>
        <end position="93"/>
    </location>
</feature>
<comment type="subcellular location">
    <subcellularLocation>
        <location evidence="1">Cell membrane</location>
        <topology evidence="1">Multi-pass membrane protein</topology>
    </subcellularLocation>
</comment>
<feature type="transmembrane region" description="Helical" evidence="9">
    <location>
        <begin position="99"/>
        <end position="121"/>
    </location>
</feature>
<evidence type="ECO:0000256" key="9">
    <source>
        <dbReference type="SAM" id="Phobius"/>
    </source>
</evidence>
<feature type="region of interest" description="Disordered" evidence="8">
    <location>
        <begin position="412"/>
        <end position="437"/>
    </location>
</feature>
<evidence type="ECO:0000256" key="1">
    <source>
        <dbReference type="ARBA" id="ARBA00004651"/>
    </source>
</evidence>
<name>A0A841FNJ2_9ACTN</name>
<feature type="transmembrane region" description="Helical" evidence="9">
    <location>
        <begin position="376"/>
        <end position="402"/>
    </location>
</feature>
<organism evidence="10 11">
    <name type="scientific">Phytomonospora endophytica</name>
    <dbReference type="NCBI Taxonomy" id="714109"/>
    <lineage>
        <taxon>Bacteria</taxon>
        <taxon>Bacillati</taxon>
        <taxon>Actinomycetota</taxon>
        <taxon>Actinomycetes</taxon>
        <taxon>Micromonosporales</taxon>
        <taxon>Micromonosporaceae</taxon>
        <taxon>Phytomonospora</taxon>
    </lineage>
</organism>
<keyword evidence="11" id="KW-1185">Reference proteome</keyword>
<keyword evidence="5 9" id="KW-0812">Transmembrane</keyword>
<gene>
    <name evidence="10" type="ORF">HNR73_005513</name>
</gene>
<evidence type="ECO:0000256" key="4">
    <source>
        <dbReference type="ARBA" id="ARBA00022475"/>
    </source>
</evidence>
<keyword evidence="3" id="KW-0813">Transport</keyword>
<dbReference type="Proteomes" id="UP000548476">
    <property type="component" value="Unassembled WGS sequence"/>
</dbReference>
<feature type="transmembrane region" description="Helical" evidence="9">
    <location>
        <begin position="128"/>
        <end position="150"/>
    </location>
</feature>
<evidence type="ECO:0000256" key="6">
    <source>
        <dbReference type="ARBA" id="ARBA00022989"/>
    </source>
</evidence>
<comment type="caution">
    <text evidence="10">The sequence shown here is derived from an EMBL/GenBank/DDBJ whole genome shotgun (WGS) entry which is preliminary data.</text>
</comment>
<dbReference type="PANTHER" id="PTHR21716">
    <property type="entry name" value="TRANSMEMBRANE PROTEIN"/>
    <property type="match status" value="1"/>
</dbReference>
<feature type="transmembrane region" description="Helical" evidence="9">
    <location>
        <begin position="332"/>
        <end position="356"/>
    </location>
</feature>
<feature type="transmembrane region" description="Helical" evidence="9">
    <location>
        <begin position="275"/>
        <end position="299"/>
    </location>
</feature>
<feature type="transmembrane region" description="Helical" evidence="9">
    <location>
        <begin position="305"/>
        <end position="325"/>
    </location>
</feature>
<dbReference type="PANTHER" id="PTHR21716:SF53">
    <property type="entry name" value="PERMEASE PERM-RELATED"/>
    <property type="match status" value="1"/>
</dbReference>
<evidence type="ECO:0000256" key="5">
    <source>
        <dbReference type="ARBA" id="ARBA00022692"/>
    </source>
</evidence>
<dbReference type="InterPro" id="IPR002549">
    <property type="entry name" value="AI-2E-like"/>
</dbReference>
<keyword evidence="7 9" id="KW-0472">Membrane</keyword>
<comment type="similarity">
    <text evidence="2">Belongs to the autoinducer-2 exporter (AI-2E) (TC 2.A.86) family.</text>
</comment>
<evidence type="ECO:0000313" key="11">
    <source>
        <dbReference type="Proteomes" id="UP000548476"/>
    </source>
</evidence>
<dbReference type="AlphaFoldDB" id="A0A841FNJ2"/>
<evidence type="ECO:0000256" key="2">
    <source>
        <dbReference type="ARBA" id="ARBA00009773"/>
    </source>
</evidence>
<proteinExistence type="inferred from homology"/>
<evidence type="ECO:0000256" key="3">
    <source>
        <dbReference type="ARBA" id="ARBA00022448"/>
    </source>
</evidence>
<dbReference type="GO" id="GO:0055085">
    <property type="term" value="P:transmembrane transport"/>
    <property type="evidence" value="ECO:0007669"/>
    <property type="project" value="TreeGrafter"/>
</dbReference>
<protein>
    <submittedName>
        <fullName evidence="10">Putative PurR-regulated permease PerM</fullName>
    </submittedName>
</protein>
<evidence type="ECO:0000313" key="10">
    <source>
        <dbReference type="EMBL" id="MBB6037635.1"/>
    </source>
</evidence>
<evidence type="ECO:0000256" key="8">
    <source>
        <dbReference type="SAM" id="MobiDB-lite"/>
    </source>
</evidence>
<evidence type="ECO:0000256" key="7">
    <source>
        <dbReference type="ARBA" id="ARBA00023136"/>
    </source>
</evidence>
<sequence>MSRFKRAAERARKAWTALRENPYVEQIERARRRNEESELTLAIESAASEPDPPPGDRPISELDLVPQGMRVAGAWAWRIIAVAVVVLAFLYLADMLAIVVIPVLISLLLSAILQPFSALLVRWHVPRSLAAGLVLVAGLAAVAGILTGVISEFVDGVPDLVKNVETGIGQIQDWAEKGPLHLTDKQIADFFAEVNTMVGNWFAANKDTAAGTAVETAGAGVGVALDILTGLFLVLFSTFFFIRDGDRIWRFVTAPLPADSRETFRSAGRASWRTLVSYTRATILVAFIDAVGIGLGLVIMKIPLAIPLAALVFLTAFIPIVGATFSGAVAVLVALVADGWVTALIVFGIVIVVQQVESHLLQPLLLGRAVSVHPLAVILAIGAGLVLAGIIGALIAVPLVAMANTGVRHLIRARPTPPPGEDGDGDDGEDVAKPAPA</sequence>
<dbReference type="GO" id="GO:0005886">
    <property type="term" value="C:plasma membrane"/>
    <property type="evidence" value="ECO:0007669"/>
    <property type="project" value="UniProtKB-SubCell"/>
</dbReference>
<feature type="transmembrane region" description="Helical" evidence="9">
    <location>
        <begin position="221"/>
        <end position="242"/>
    </location>
</feature>
<reference evidence="10 11" key="1">
    <citation type="submission" date="2020-08" db="EMBL/GenBank/DDBJ databases">
        <title>Genomic Encyclopedia of Type Strains, Phase IV (KMG-IV): sequencing the most valuable type-strain genomes for metagenomic binning, comparative biology and taxonomic classification.</title>
        <authorList>
            <person name="Goeker M."/>
        </authorList>
    </citation>
    <scope>NUCLEOTIDE SEQUENCE [LARGE SCALE GENOMIC DNA]</scope>
    <source>
        <strain evidence="10 11">YIM 65646</strain>
    </source>
</reference>
<dbReference type="EMBL" id="JACHGT010000013">
    <property type="protein sequence ID" value="MBB6037635.1"/>
    <property type="molecule type" value="Genomic_DNA"/>
</dbReference>
<dbReference type="RefSeq" id="WP_184790453.1">
    <property type="nucleotide sequence ID" value="NZ_BONT01000054.1"/>
</dbReference>
<dbReference type="Pfam" id="PF01594">
    <property type="entry name" value="AI-2E_transport"/>
    <property type="match status" value="1"/>
</dbReference>
<keyword evidence="4" id="KW-1003">Cell membrane</keyword>
<keyword evidence="6 9" id="KW-1133">Transmembrane helix</keyword>